<dbReference type="PROSITE" id="PS50878">
    <property type="entry name" value="RT_POL"/>
    <property type="match status" value="1"/>
</dbReference>
<dbReference type="Pfam" id="PF00078">
    <property type="entry name" value="RVT_1"/>
    <property type="match status" value="1"/>
</dbReference>
<evidence type="ECO:0000259" key="1">
    <source>
        <dbReference type="PROSITE" id="PS50878"/>
    </source>
</evidence>
<gene>
    <name evidence="2" type="ORF">MiTe_03694</name>
</gene>
<evidence type="ECO:0000313" key="3">
    <source>
        <dbReference type="Proteomes" id="UP000324917"/>
    </source>
</evidence>
<protein>
    <recommendedName>
        <fullName evidence="1">Reverse transcriptase domain-containing protein</fullName>
    </recommendedName>
</protein>
<dbReference type="CDD" id="cd01646">
    <property type="entry name" value="RT_Bac_retron_I"/>
    <property type="match status" value="1"/>
</dbReference>
<sequence>MVSKPARHSQKTERLARSLQPRDVYKWLVTVGYFPEAYVLPPCFHVQRHPIYGKRYCPITRKYQPKISQLCELHFPKSHFTDRTFSIIDPEIHNDIALEFAENWNTVLDILFHPDKCIYSYSFPIPVDASHLGALGKLRSGRMIYEYIEMAENDLVEEAYRYKYLIRTDIKNFYPSVYTHSIAWAFHTKSVIRTGSNRSDSSFLGNRLDKLFQNANDGCTNGLPIGPAVSDLISEVILSAIDLEVSQKVRKLEALAVRFKDDYLFLCKGRNDCQDIIKCLQKNLKEYNLLPNEDKTDIRELPEGMFREWASKYYQIRPNKGIKLSYKEFKELYLGVLRIDKENPGTGVIDRFIADIMDKQYRPLIPVDAVSLNKSVSLLLLLAERRVKTFPKILGVIEAMMAQSNNQAIRDLVEKHLKLLLRELIKNWEDNRYLISWILYFLKSNGFPVRIRQQFNHPILDSIKSNKNRIFNTRCDFSLYRCISSAKAAGSLSYHLDVFKP</sequence>
<dbReference type="InterPro" id="IPR000477">
    <property type="entry name" value="RT_dom"/>
</dbReference>
<evidence type="ECO:0000313" key="2">
    <source>
        <dbReference type="EMBL" id="GCA76843.1"/>
    </source>
</evidence>
<dbReference type="Proteomes" id="UP000324917">
    <property type="component" value="Unassembled WGS sequence"/>
</dbReference>
<dbReference type="AlphaFoldDB" id="A0A5A5RJY0"/>
<proteinExistence type="predicted"/>
<name>A0A5A5RJY0_MICAE</name>
<dbReference type="EMBL" id="BHVP01000094">
    <property type="protein sequence ID" value="GCA76843.1"/>
    <property type="molecule type" value="Genomic_DNA"/>
</dbReference>
<organism evidence="2 3">
    <name type="scientific">Microcystis aeruginosa NIES-2520</name>
    <dbReference type="NCBI Taxonomy" id="2303982"/>
    <lineage>
        <taxon>Bacteria</taxon>
        <taxon>Bacillati</taxon>
        <taxon>Cyanobacteriota</taxon>
        <taxon>Cyanophyceae</taxon>
        <taxon>Oscillatoriophycideae</taxon>
        <taxon>Chroococcales</taxon>
        <taxon>Microcystaceae</taxon>
        <taxon>Microcystis</taxon>
    </lineage>
</organism>
<dbReference type="RefSeq" id="WP_149987890.1">
    <property type="nucleotide sequence ID" value="NZ_BHVP01000094.1"/>
</dbReference>
<feature type="domain" description="Reverse transcriptase" evidence="1">
    <location>
        <begin position="1"/>
        <end position="338"/>
    </location>
</feature>
<accession>A0A5A5RJY0</accession>
<comment type="caution">
    <text evidence="2">The sequence shown here is derived from an EMBL/GenBank/DDBJ whole genome shotgun (WGS) entry which is preliminary data.</text>
</comment>
<reference evidence="2 3" key="1">
    <citation type="submission" date="2018-09" db="EMBL/GenBank/DDBJ databases">
        <title>Evolutionary history of phycoerythrin pigmentation in the water bloom-forming cyanobacterium Microcystis aeruginosa.</title>
        <authorList>
            <person name="Tanabe Y."/>
            <person name="Tanabe Y."/>
            <person name="Yamaguchi H."/>
        </authorList>
    </citation>
    <scope>NUCLEOTIDE SEQUENCE [LARGE SCALE GENOMIC DNA]</scope>
    <source>
        <strain evidence="2 3">NIES-2520</strain>
    </source>
</reference>